<dbReference type="InterPro" id="IPR036582">
    <property type="entry name" value="Mao_N_sf"/>
</dbReference>
<organism evidence="2 3">
    <name type="scientific">Desulfuribacillus alkaliarsenatis</name>
    <dbReference type="NCBI Taxonomy" id="766136"/>
    <lineage>
        <taxon>Bacteria</taxon>
        <taxon>Bacillati</taxon>
        <taxon>Bacillota</taxon>
        <taxon>Desulfuribacillia</taxon>
        <taxon>Desulfuribacillales</taxon>
        <taxon>Desulfuribacillaceae</taxon>
        <taxon>Desulfuribacillus</taxon>
    </lineage>
</organism>
<dbReference type="EMBL" id="MIJE01000031">
    <property type="protein sequence ID" value="OEF96536.1"/>
    <property type="molecule type" value="Genomic_DNA"/>
</dbReference>
<protein>
    <recommendedName>
        <fullName evidence="1">Copper amine oxidase-like N-terminal domain-containing protein</fullName>
    </recommendedName>
</protein>
<sequence length="118" mass="12998">MSYKMLGISGEVEVRIINRDSYIAVRSIANNQNADIEWIAEKGQVVISTDVIGTPLEVILHSNGRLAIVNGNAFILREPIRNIDGTLYIQTHSLVDIVGAITNKPMTATIVRNVLEIK</sequence>
<dbReference type="Gene3D" id="3.30.457.10">
    <property type="entry name" value="Copper amine oxidase-like, N-terminal domain"/>
    <property type="match status" value="1"/>
</dbReference>
<evidence type="ECO:0000313" key="2">
    <source>
        <dbReference type="EMBL" id="OEF96536.1"/>
    </source>
</evidence>
<dbReference type="Proteomes" id="UP000094296">
    <property type="component" value="Unassembled WGS sequence"/>
</dbReference>
<dbReference type="InterPro" id="IPR012854">
    <property type="entry name" value="Cu_amine_oxidase-like_N"/>
</dbReference>
<accession>A0A1E5G0V5</accession>
<evidence type="ECO:0000313" key="3">
    <source>
        <dbReference type="Proteomes" id="UP000094296"/>
    </source>
</evidence>
<feature type="domain" description="Copper amine oxidase-like N-terminal" evidence="1">
    <location>
        <begin position="13"/>
        <end position="100"/>
    </location>
</feature>
<dbReference type="Pfam" id="PF07833">
    <property type="entry name" value="Cu_amine_oxidN1"/>
    <property type="match status" value="1"/>
</dbReference>
<comment type="caution">
    <text evidence="2">The sequence shown here is derived from an EMBL/GenBank/DDBJ whole genome shotgun (WGS) entry which is preliminary data.</text>
</comment>
<gene>
    <name evidence="2" type="ORF">BHF68_07745</name>
</gene>
<evidence type="ECO:0000259" key="1">
    <source>
        <dbReference type="Pfam" id="PF07833"/>
    </source>
</evidence>
<keyword evidence="3" id="KW-1185">Reference proteome</keyword>
<dbReference type="STRING" id="766136.BHF68_07745"/>
<dbReference type="OrthoDB" id="2578443at2"/>
<name>A0A1E5G0V5_9FIRM</name>
<dbReference type="RefSeq" id="WP_069643545.1">
    <property type="nucleotide sequence ID" value="NZ_MIJE01000031.1"/>
</dbReference>
<dbReference type="AlphaFoldDB" id="A0A1E5G0V5"/>
<proteinExistence type="predicted"/>
<reference evidence="2 3" key="1">
    <citation type="submission" date="2016-09" db="EMBL/GenBank/DDBJ databases">
        <title>Draft genome sequence for the type strain of Desulfuribacillus alkaliarsenatis AHT28, an obligately anaerobic, sulfidogenic bacterium isolated from Russian soda lake sediments.</title>
        <authorList>
            <person name="Abin C.A."/>
            <person name="Hollibaugh J.T."/>
        </authorList>
    </citation>
    <scope>NUCLEOTIDE SEQUENCE [LARGE SCALE GENOMIC DNA]</scope>
    <source>
        <strain evidence="2 3">AHT28</strain>
    </source>
</reference>
<dbReference type="SUPFAM" id="SSF55383">
    <property type="entry name" value="Copper amine oxidase, domain N"/>
    <property type="match status" value="1"/>
</dbReference>